<reference evidence="1 2" key="1">
    <citation type="journal article" date="2024" name="Front. Microbiol.">
        <title>Transcriptomic insights into the dominance of two phototrophs throughout the water column of a tropical hypersaline-alkaline crater lake (Dziani Dzaha, Mayotte).</title>
        <authorList>
            <person name="Duperron S."/>
            <person name="Halary S."/>
            <person name="Bouly J.-P."/>
            <person name="Roussel T."/>
            <person name="Hugoni M."/>
            <person name="Bruto M."/>
            <person name="Oger P."/>
            <person name="Duval C."/>
            <person name="Woo A."/>
            <person name="Jezequiel D."/>
            <person name="Ader M."/>
            <person name="Leboulanger C."/>
            <person name="Agogue H."/>
            <person name="Grossi V."/>
            <person name="Trousselier M."/>
            <person name="Bernard C."/>
        </authorList>
    </citation>
    <scope>NUCLEOTIDE SEQUENCE [LARGE SCALE GENOMIC DNA]</scope>
    <source>
        <strain evidence="1 2">PMC 851.14</strain>
    </source>
</reference>
<protein>
    <recommendedName>
        <fullName evidence="3">BsaWI restriction endonuclease type 2 domain-containing protein</fullName>
    </recommendedName>
</protein>
<dbReference type="Proteomes" id="UP001387447">
    <property type="component" value="Unassembled WGS sequence"/>
</dbReference>
<sequence length="309" mass="36106">MMPYEITPVSTQDKHHLLHYFRERGEEKLSELRQEIGSQNYKKLANGVNQAIGQSLDSFKEVIIARAEAERWTDDERLRSLLASTYCAQVAMLDLRNQVWPYEYMAFSRRIGELWERFVHIPFAYALKEVSPFIPPLFSEVRANLRLEIEEYIRDLPLSEEQKDELLRYYEKMWVIVDSGEISLQLDLHAEINGTKVNIDFKSGFGSNEKGNTNRLLMVATIYNNLDQGYENVLLVRAREDLNNHYFQILNNSAVWQAFCGKDAYAKMGEFTGFDLGGWISRNIDWANDLLPETVRHLSENKLMGYLEW</sequence>
<dbReference type="EMBL" id="JBBWYZ010000017">
    <property type="protein sequence ID" value="MEK9513835.1"/>
    <property type="molecule type" value="Genomic_DNA"/>
</dbReference>
<dbReference type="RefSeq" id="WP_368663181.1">
    <property type="nucleotide sequence ID" value="NZ_JBBWYZ010000017.1"/>
</dbReference>
<gene>
    <name evidence="1" type="ORF">AAEJ74_19725</name>
</gene>
<evidence type="ECO:0008006" key="3">
    <source>
        <dbReference type="Google" id="ProtNLM"/>
    </source>
</evidence>
<name>A0ABU9ET59_LIMFS</name>
<evidence type="ECO:0000313" key="1">
    <source>
        <dbReference type="EMBL" id="MEK9513835.1"/>
    </source>
</evidence>
<evidence type="ECO:0000313" key="2">
    <source>
        <dbReference type="Proteomes" id="UP001387447"/>
    </source>
</evidence>
<comment type="caution">
    <text evidence="1">The sequence shown here is derived from an EMBL/GenBank/DDBJ whole genome shotgun (WGS) entry which is preliminary data.</text>
</comment>
<keyword evidence="2" id="KW-1185">Reference proteome</keyword>
<organism evidence="1 2">
    <name type="scientific">Limnospira fusiformis PMC 851.14</name>
    <dbReference type="NCBI Taxonomy" id="2219512"/>
    <lineage>
        <taxon>Bacteria</taxon>
        <taxon>Bacillati</taxon>
        <taxon>Cyanobacteriota</taxon>
        <taxon>Cyanophyceae</taxon>
        <taxon>Oscillatoriophycideae</taxon>
        <taxon>Oscillatoriales</taxon>
        <taxon>Sirenicapillariaceae</taxon>
        <taxon>Limnospira</taxon>
    </lineage>
</organism>
<accession>A0ABU9ET59</accession>
<proteinExistence type="predicted"/>